<dbReference type="InterPro" id="IPR001054">
    <property type="entry name" value="A/G_cyclase"/>
</dbReference>
<evidence type="ECO:0000259" key="8">
    <source>
        <dbReference type="PROSITE" id="PS50125"/>
    </source>
</evidence>
<evidence type="ECO:0000256" key="4">
    <source>
        <dbReference type="ARBA" id="ARBA00022692"/>
    </source>
</evidence>
<dbReference type="InterPro" id="IPR029787">
    <property type="entry name" value="Nucleotide_cyclase"/>
</dbReference>
<comment type="subcellular location">
    <subcellularLocation>
        <location evidence="1">Cell envelope</location>
    </subcellularLocation>
</comment>
<dbReference type="GO" id="GO:0035556">
    <property type="term" value="P:intracellular signal transduction"/>
    <property type="evidence" value="ECO:0007669"/>
    <property type="project" value="InterPro"/>
</dbReference>
<keyword evidence="5 7" id="KW-1133">Transmembrane helix</keyword>
<evidence type="ECO:0000313" key="9">
    <source>
        <dbReference type="EMBL" id="KYG67052.1"/>
    </source>
</evidence>
<dbReference type="CDD" id="cd07302">
    <property type="entry name" value="CHD"/>
    <property type="match status" value="1"/>
</dbReference>
<dbReference type="SMART" id="SM01080">
    <property type="entry name" value="CHASE2"/>
    <property type="match status" value="1"/>
</dbReference>
<sequence length="894" mass="102092">MGRLSFCVNKIILFRMKTDKISYFLGVAVTVVFVFLSMRFYTYQTLRNEEKDPKSIVGFLETLDLKMLDLKMQIRGVEPTSAPVALVAIDDPSLEEVGRWPWARKVIAQMTDQIFTDGAKSIGYDVIFSEPQIGDPTSDQMLAESLTKHRDKVVTGSFAEPAGDLWLPYQDYCVNEAFIRANGGDVVRLNASFVVEDRADFYESVDFGKLLNPFFEIYEGVQKPKIIKDELKISEDRLTDAQKRYVQIQLWKRNFEFCRDWLTEHDSFLPGHDANIDKAYAEAFNVKPEELKTAIAKFKNKVLRHPLPASWNWTANLPKIQEGVDFNSSFNAFQDTDGSVRRMPLFYRTGNRMGTSFVPTLSLQTYLTGMGYRAQVVVDRSSRNPKMKEIVGFDIFDPSQEPEKKVFSLSTDKYSFMRINYYGGTYSIPHVSAREILRQGPTIKVIQREWDQANNRWKVDQKEMDRKAFFKDRMVIIGATATGVYDLRVTPFEKNFPGPEIHVQALAQMFDQKFLVPWEMEGKVMPWVILVLGILLSILWTQTGAVAGIVVSMSAIVLIVGVDLLMFLKFHVMLSAVIPLFLLVFLNFTVLQTFKYLTEERKKKELKSTFAKYVSPAIVDEVLKAPENLELGGRKQRMTVFFSDVRGFTTLSESLEPQKLSEILSRYLSPMTEIVFKNKGTLDKYMGDALMAFFGAPIPYPQHAQEACRTALQHLVKLAELQEEFKKEGIPTIDIGIGINTGDMSVGNMGSNIVRSYTVMGDAVNLGSRLEGINKEYGTRVIISEFTYAEVKEKFVCREIDQVKVKGKTKPVRIFELVAEGNVSEDKKKRLDIFEEAYRKYEQKKFAEALIQFETLVQGETVDPVAEVYVERCQEFITNPPPENWDGVFVMTKK</sequence>
<dbReference type="GO" id="GO:0006171">
    <property type="term" value="P:cAMP biosynthetic process"/>
    <property type="evidence" value="ECO:0007669"/>
    <property type="project" value="TreeGrafter"/>
</dbReference>
<comment type="similarity">
    <text evidence="2">Belongs to the adenylyl cyclase class-3 family.</text>
</comment>
<dbReference type="SUPFAM" id="SSF55073">
    <property type="entry name" value="Nucleotide cyclase"/>
    <property type="match status" value="1"/>
</dbReference>
<evidence type="ECO:0000256" key="1">
    <source>
        <dbReference type="ARBA" id="ARBA00004196"/>
    </source>
</evidence>
<keyword evidence="4 7" id="KW-0812">Transmembrane</keyword>
<dbReference type="EMBL" id="LUKE01000001">
    <property type="protein sequence ID" value="KYG67052.1"/>
    <property type="molecule type" value="Genomic_DNA"/>
</dbReference>
<evidence type="ECO:0000256" key="3">
    <source>
        <dbReference type="ARBA" id="ARBA00022475"/>
    </source>
</evidence>
<dbReference type="Proteomes" id="UP000075320">
    <property type="component" value="Unassembled WGS sequence"/>
</dbReference>
<keyword evidence="3" id="KW-1003">Cell membrane</keyword>
<dbReference type="AlphaFoldDB" id="A0A150WRG4"/>
<dbReference type="InterPro" id="IPR007890">
    <property type="entry name" value="CHASE2"/>
</dbReference>
<dbReference type="Pfam" id="PF05226">
    <property type="entry name" value="CHASE2"/>
    <property type="match status" value="1"/>
</dbReference>
<dbReference type="InterPro" id="IPR050697">
    <property type="entry name" value="Adenylyl/Guanylyl_Cyclase_3/4"/>
</dbReference>
<dbReference type="PROSITE" id="PS50125">
    <property type="entry name" value="GUANYLATE_CYCLASE_2"/>
    <property type="match status" value="1"/>
</dbReference>
<evidence type="ECO:0000256" key="6">
    <source>
        <dbReference type="ARBA" id="ARBA00023136"/>
    </source>
</evidence>
<organism evidence="9 10">
    <name type="scientific">Bdellovibrio bacteriovorus</name>
    <dbReference type="NCBI Taxonomy" id="959"/>
    <lineage>
        <taxon>Bacteria</taxon>
        <taxon>Pseudomonadati</taxon>
        <taxon>Bdellovibrionota</taxon>
        <taxon>Bdellovibrionia</taxon>
        <taxon>Bdellovibrionales</taxon>
        <taxon>Pseudobdellovibrionaceae</taxon>
        <taxon>Bdellovibrio</taxon>
    </lineage>
</organism>
<comment type="caution">
    <text evidence="9">The sequence shown here is derived from an EMBL/GenBank/DDBJ whole genome shotgun (WGS) entry which is preliminary data.</text>
</comment>
<dbReference type="GO" id="GO:0030313">
    <property type="term" value="C:cell envelope"/>
    <property type="evidence" value="ECO:0007669"/>
    <property type="project" value="UniProtKB-SubCell"/>
</dbReference>
<evidence type="ECO:0000256" key="7">
    <source>
        <dbReference type="SAM" id="Phobius"/>
    </source>
</evidence>
<feature type="transmembrane region" description="Helical" evidence="7">
    <location>
        <begin position="21"/>
        <end position="41"/>
    </location>
</feature>
<evidence type="ECO:0000256" key="5">
    <source>
        <dbReference type="ARBA" id="ARBA00022989"/>
    </source>
</evidence>
<feature type="transmembrane region" description="Helical" evidence="7">
    <location>
        <begin position="548"/>
        <end position="568"/>
    </location>
</feature>
<gene>
    <name evidence="9" type="ORF">AZI86_08545</name>
</gene>
<feature type="domain" description="Guanylate cyclase" evidence="8">
    <location>
        <begin position="639"/>
        <end position="771"/>
    </location>
</feature>
<feature type="transmembrane region" description="Helical" evidence="7">
    <location>
        <begin position="574"/>
        <end position="594"/>
    </location>
</feature>
<evidence type="ECO:0000256" key="2">
    <source>
        <dbReference type="ARBA" id="ARBA00005381"/>
    </source>
</evidence>
<reference evidence="9 10" key="1">
    <citation type="submission" date="2016-03" db="EMBL/GenBank/DDBJ databases">
        <authorList>
            <person name="Ploux O."/>
        </authorList>
    </citation>
    <scope>NUCLEOTIDE SEQUENCE [LARGE SCALE GENOMIC DNA]</scope>
    <source>
        <strain evidence="9 10">R0</strain>
    </source>
</reference>
<name>A0A150WRG4_BDEBC</name>
<dbReference type="Gene3D" id="3.30.70.1230">
    <property type="entry name" value="Nucleotide cyclase"/>
    <property type="match status" value="1"/>
</dbReference>
<accession>A0A150WRG4</accession>
<keyword evidence="6 7" id="KW-0472">Membrane</keyword>
<evidence type="ECO:0000313" key="10">
    <source>
        <dbReference type="Proteomes" id="UP000075320"/>
    </source>
</evidence>
<dbReference type="GO" id="GO:0004016">
    <property type="term" value="F:adenylate cyclase activity"/>
    <property type="evidence" value="ECO:0007669"/>
    <property type="project" value="UniProtKB-ARBA"/>
</dbReference>
<dbReference type="SMART" id="SM00044">
    <property type="entry name" value="CYCc"/>
    <property type="match status" value="1"/>
</dbReference>
<dbReference type="PANTHER" id="PTHR43081:SF1">
    <property type="entry name" value="ADENYLATE CYCLASE, TERMINAL-DIFFERENTIATION SPECIFIC"/>
    <property type="match status" value="1"/>
</dbReference>
<dbReference type="PANTHER" id="PTHR43081">
    <property type="entry name" value="ADENYLATE CYCLASE, TERMINAL-DIFFERENTIATION SPECIFIC-RELATED"/>
    <property type="match status" value="1"/>
</dbReference>
<dbReference type="Pfam" id="PF00211">
    <property type="entry name" value="Guanylate_cyc"/>
    <property type="match status" value="1"/>
</dbReference>
<keyword evidence="10" id="KW-1185">Reference proteome</keyword>
<proteinExistence type="inferred from homology"/>
<feature type="transmembrane region" description="Helical" evidence="7">
    <location>
        <begin position="524"/>
        <end position="541"/>
    </location>
</feature>
<dbReference type="FunFam" id="3.30.70.1230:FF:000016">
    <property type="entry name" value="Adenylate/guanylate cyclase domain-containing protein"/>
    <property type="match status" value="1"/>
</dbReference>
<protein>
    <recommendedName>
        <fullName evidence="8">Guanylate cyclase domain-containing protein</fullName>
    </recommendedName>
</protein>